<dbReference type="InParanoid" id="J4H2U1"/>
<sequence>MDAGPSSDGTAKPPPPKRLRLDVADGFIKSTSPAKISAPKFVSAFDTKSSSSRSKPAVRAEMFQPDFPKLPPHVSRLSISARTSRAPRRVRSPPPVVFPGLKPKDTEVREKRKVPITSRIPERPQADDGSRKMTSIKCLQLRPPPSPLQTKKLAAIKPPPSVPGPSRESGPPMKSIFATAVALATDVHTEQGAAEVLAIRLQQHGHGYVDPTEREIRRGVGYSPEKLSKRNKDPKIRRGGLADCARIRCKQRQTDLSLWQEGLRLDLRNKRSLAPDMRLHIVSVIHAASEAHHQRPTHAPCVGFIRCREVLGLSEIERTILLNFDGAGTPSRFNSPADLQDGREVYVWQPWHTTQLSAVHLSLAPGMDLTDPSTSSGNVSVLFCTRFWIPPVAVS</sequence>
<proteinExistence type="predicted"/>
<evidence type="ECO:0000256" key="1">
    <source>
        <dbReference type="SAM" id="MobiDB-lite"/>
    </source>
</evidence>
<name>J4H2U1_9APHY</name>
<dbReference type="EMBL" id="HE797063">
    <property type="protein sequence ID" value="CCM02114.1"/>
    <property type="molecule type" value="Genomic_DNA"/>
</dbReference>
<dbReference type="HOGENOM" id="CLU_630151_0_0_1"/>
<dbReference type="RefSeq" id="XP_012181397.1">
    <property type="nucleotide sequence ID" value="XM_012326007.1"/>
</dbReference>
<evidence type="ECO:0000313" key="2">
    <source>
        <dbReference type="EMBL" id="CCM02114.1"/>
    </source>
</evidence>
<organism evidence="2 3">
    <name type="scientific">Fibroporia radiculosa</name>
    <dbReference type="NCBI Taxonomy" id="599839"/>
    <lineage>
        <taxon>Eukaryota</taxon>
        <taxon>Fungi</taxon>
        <taxon>Dikarya</taxon>
        <taxon>Basidiomycota</taxon>
        <taxon>Agaricomycotina</taxon>
        <taxon>Agaricomycetes</taxon>
        <taxon>Polyporales</taxon>
        <taxon>Fibroporiaceae</taxon>
        <taxon>Fibroporia</taxon>
    </lineage>
</organism>
<feature type="compositionally biased region" description="Basic and acidic residues" evidence="1">
    <location>
        <begin position="120"/>
        <end position="131"/>
    </location>
</feature>
<reference evidence="2 3" key="1">
    <citation type="journal article" date="2012" name="Appl. Environ. Microbiol.">
        <title>Short-read sequencing for genomic analysis of the brown rot fungus Fibroporia radiculosa.</title>
        <authorList>
            <person name="Tang J.D."/>
            <person name="Perkins A.D."/>
            <person name="Sonstegard T.S."/>
            <person name="Schroeder S.G."/>
            <person name="Burgess S.C."/>
            <person name="Diehl S.V."/>
        </authorList>
    </citation>
    <scope>NUCLEOTIDE SEQUENCE [LARGE SCALE GENOMIC DNA]</scope>
    <source>
        <strain evidence="2 3">TFFH 294</strain>
    </source>
</reference>
<feature type="region of interest" description="Disordered" evidence="1">
    <location>
        <begin position="62"/>
        <end position="171"/>
    </location>
</feature>
<protein>
    <submittedName>
        <fullName evidence="2">Uncharacterized protein</fullName>
    </submittedName>
</protein>
<keyword evidence="3" id="KW-1185">Reference proteome</keyword>
<dbReference type="STRING" id="599839.J4H2U1"/>
<accession>J4H2U1</accession>
<dbReference type="GeneID" id="24097025"/>
<dbReference type="OrthoDB" id="3215163at2759"/>
<evidence type="ECO:0000313" key="3">
    <source>
        <dbReference type="Proteomes" id="UP000006352"/>
    </source>
</evidence>
<dbReference type="Proteomes" id="UP000006352">
    <property type="component" value="Unassembled WGS sequence"/>
</dbReference>
<gene>
    <name evidence="2" type="ORF">FIBRA_04191</name>
</gene>
<dbReference type="AlphaFoldDB" id="J4H2U1"/>
<feature type="region of interest" description="Disordered" evidence="1">
    <location>
        <begin position="1"/>
        <end position="20"/>
    </location>
</feature>